<feature type="coiled-coil region" evidence="1">
    <location>
        <begin position="2807"/>
        <end position="2880"/>
    </location>
</feature>
<dbReference type="EMBL" id="JAFHKP010000007">
    <property type="protein sequence ID" value="KAG5485224.1"/>
    <property type="molecule type" value="Genomic_DNA"/>
</dbReference>
<dbReference type="Gene3D" id="3.40.50.300">
    <property type="entry name" value="P-loop containing nucleotide triphosphate hydrolases"/>
    <property type="match status" value="1"/>
</dbReference>
<evidence type="ECO:0000256" key="1">
    <source>
        <dbReference type="SAM" id="Coils"/>
    </source>
</evidence>
<dbReference type="RefSeq" id="XP_067695488.1">
    <property type="nucleotide sequence ID" value="XM_067838247.1"/>
</dbReference>
<evidence type="ECO:0000313" key="5">
    <source>
        <dbReference type="Proteomes" id="UP000674179"/>
    </source>
</evidence>
<keyword evidence="1" id="KW-0175">Coiled coil</keyword>
<protein>
    <recommendedName>
        <fullName evidence="3">Dynein heavy chain linker domain-containing protein</fullName>
    </recommendedName>
</protein>
<proteinExistence type="predicted"/>
<feature type="compositionally biased region" description="Acidic residues" evidence="2">
    <location>
        <begin position="2700"/>
        <end position="2716"/>
    </location>
</feature>
<feature type="compositionally biased region" description="Basic and acidic residues" evidence="2">
    <location>
        <begin position="3724"/>
        <end position="3746"/>
    </location>
</feature>
<organism evidence="4 5">
    <name type="scientific">Leishmania enriettii</name>
    <dbReference type="NCBI Taxonomy" id="5663"/>
    <lineage>
        <taxon>Eukaryota</taxon>
        <taxon>Discoba</taxon>
        <taxon>Euglenozoa</taxon>
        <taxon>Kinetoplastea</taxon>
        <taxon>Metakinetoplastina</taxon>
        <taxon>Trypanosomatida</taxon>
        <taxon>Trypanosomatidae</taxon>
        <taxon>Leishmaniinae</taxon>
        <taxon>Leishmania</taxon>
    </lineage>
</organism>
<dbReference type="FunFam" id="1.20.920.20:FF:000022">
    <property type="entry name" value="Dynein_heavy_chain_-_N-terminal_region_2_-_putative"/>
    <property type="match status" value="1"/>
</dbReference>
<feature type="coiled-coil region" evidence="1">
    <location>
        <begin position="2991"/>
        <end position="3063"/>
    </location>
</feature>
<accession>A0A836KRZ0</accession>
<keyword evidence="5" id="KW-1185">Reference proteome</keyword>
<dbReference type="InterPro" id="IPR026983">
    <property type="entry name" value="DHC"/>
</dbReference>
<feature type="domain" description="Dynein heavy chain linker" evidence="3">
    <location>
        <begin position="752"/>
        <end position="1168"/>
    </location>
</feature>
<dbReference type="GO" id="GO:0030286">
    <property type="term" value="C:dynein complex"/>
    <property type="evidence" value="ECO:0007669"/>
    <property type="project" value="InterPro"/>
</dbReference>
<dbReference type="Pfam" id="PF08393">
    <property type="entry name" value="DHC_N2"/>
    <property type="match status" value="1"/>
</dbReference>
<dbReference type="GO" id="GO:0008569">
    <property type="term" value="F:minus-end-directed microtubule motor activity"/>
    <property type="evidence" value="ECO:0007669"/>
    <property type="project" value="TreeGrafter"/>
</dbReference>
<evidence type="ECO:0000313" key="4">
    <source>
        <dbReference type="EMBL" id="KAG5485224.1"/>
    </source>
</evidence>
<dbReference type="OrthoDB" id="272329at2759"/>
<dbReference type="GO" id="GO:0060294">
    <property type="term" value="P:cilium movement involved in cell motility"/>
    <property type="evidence" value="ECO:0007669"/>
    <property type="project" value="TreeGrafter"/>
</dbReference>
<feature type="compositionally biased region" description="Low complexity" evidence="2">
    <location>
        <begin position="2687"/>
        <end position="2696"/>
    </location>
</feature>
<name>A0A836KRZ0_LEIEN</name>
<dbReference type="InterPro" id="IPR013602">
    <property type="entry name" value="Dynein_heavy_linker"/>
</dbReference>
<feature type="region of interest" description="Disordered" evidence="2">
    <location>
        <begin position="4107"/>
        <end position="4130"/>
    </location>
</feature>
<dbReference type="GO" id="GO:0097729">
    <property type="term" value="C:9+2 motile cilium"/>
    <property type="evidence" value="ECO:0007669"/>
    <property type="project" value="TreeGrafter"/>
</dbReference>
<evidence type="ECO:0000256" key="2">
    <source>
        <dbReference type="SAM" id="MobiDB-lite"/>
    </source>
</evidence>
<feature type="region of interest" description="Disordered" evidence="2">
    <location>
        <begin position="2276"/>
        <end position="2299"/>
    </location>
</feature>
<dbReference type="Gene3D" id="1.20.920.20">
    <property type="match status" value="1"/>
</dbReference>
<dbReference type="Proteomes" id="UP000674179">
    <property type="component" value="Chromosome 7"/>
</dbReference>
<dbReference type="PANTHER" id="PTHR10676:SF401">
    <property type="entry name" value="DYNEIN HEAVY CHAIN LINKER DOMAIN-CONTAINING PROTEIN"/>
    <property type="match status" value="1"/>
</dbReference>
<comment type="caution">
    <text evidence="4">The sequence shown here is derived from an EMBL/GenBank/DDBJ whole genome shotgun (WGS) entry which is preliminary data.</text>
</comment>
<dbReference type="Gene3D" id="1.20.58.1120">
    <property type="match status" value="1"/>
</dbReference>
<gene>
    <name evidence="4" type="ORF">CUR178_06584</name>
</gene>
<sequence length="4843" mass="534210">MEPSKSQEKVGGRLEKVLRYYWDGVPVPLLYNEGKLRSQTFVCRKLAFTSDYHGETVELPLSQRQESQLFKALCGCVDSPQPASCRIGSHYSLHVGLFRFEEGKRPHGVSAQEGKPLVRVPIECCEKSDESASAVSVAHRRIRTAKMVSLYKPLIKECSPLSRHSLRNILILASRGCTSISKEIVAREVCDVNEEYAEAESEAIFYYMCLNPLFRRILAPLQLATEPEPTVHSVKYAAAQETPLSRERYNAAREQLQSRLFWSPITSSYFRGLQCLWEARFSRLRLNIDVTATCIDVTGFLNQVSKSMSSIVSRIRIEFYACVEDMFFSHFKSAREVMLLSDKEYEHSIFKKVFVATEVFLVSRMRAFFFDALDRLVEFFDCEGSDKARVSQRVRQLSTLRIELVAGANFQPRAPSFSLLLFGIAELLAEIEKSVNGLPRLACAILRAPSLGDEKLNILSHVELALYRASITGALEGASVVIKEILSSYSSFCKIPAHNLAVAKTGTPSEVAELVVQTRRSLTAISHVSHDVLFYGRLEINCRPLRLELIQKWEKYLSTFVSVFQSTIVGIIDEAKAKSRVILDTLRGTPSTVQELEQYLRNSEAARVLADDICKTSYKQIIDRVSCIENLFIPIGEDLCRSLFEFKELPGKLRSQADKSIGVRAECTPLLRHKLETLRSTIRDYYETLSTGVQELYHMFDLDTCDIAAQTCTELRKLVVCIGKTRKTIEHEVRVLSLPPEDSFDDHLPLMNHFDIIEQFWITVFDATKLREMYQTPVSSVNAKAFVERVREWRRLIHSSIRNLRAYPALVRLGREQELELAKFEELELFLELITTPGLRKSHWRDIAKLISATLRDDIALVTNMSITVKRLLDSGLLDHIAPLAQIVSQASCDFEVENALEEMRSYAKRTHIAIEKLGGQNEFASQLAQHSRDEMMCRVEGFVLKCHSMRRRPNLGPSALKAVDEWVAACEKSRGMLRAYDQVQARWSRLGPCLSSLRGAVAEGICSAEEERIIIQNFTLVSDSFKGLRSVLLKPQFSLYTAMVQDTIQDFLISIKSGVDDAAEVLRGVMERRRVLFPRFRFLPDSELMGFQSVHDPHGLAHVLPYLYPRMTDLEVTGGMVTAVVATDGARLPLCPPLALAKDTPDAWIQLFDRSVRASLVTAVKECVAAYYRCNLESWLRQWCGQITVLALRILHTEGLRRALQLAGRSGLSAYATKVSDLCGAISRLAQGGYDGGARSLQARSYEAVLAAALAYEEFALREVQLAVEWHVNSVTELESTRVVQTFLKPAEDGIHVRIMGVGFDYGLEFFGHGNAPMMGAAQWVQIAPMLVNMELSGSVSLVRSSDDLGAEGEVLEAAALLLGRFFFRVQVKQHVPTEKLQGFLRGCVEVGALTCVINCEAIPKAVLEDAVLPIATASVQQPRCSVWELPYDGKGDTAAVSVHPFFRLALSASAPVALPRSLDLICREVRVAPFDMQEVLHDCLTRTGVVPEGPLSAEEAEFAKLYRQLQELHPTVFTVRRLRMMLHETLASADASDEKRPSLAGLPPRRLAQRLLSALGSVLGPFFTSSVGEAVRQSLEAQIEAKLLLPSCNGIVPHGWCSLPVKWSTHSVAADAVLERFTSWMNVHGRVLLVGPRFAGKTRLWRAWAGSQSPLIFSPSLISAADFYGTSTEPSFLSLVTSQMTASQGGGSTPIVVMEDVDAASSFDLFLGSWWDRTRMLEGELQNSNGVIAGPLVRVIGTAQALDHVTPGIVNRFAVMALAGSSWWGEGISHVLGSMPDAEWAARVLEKLLPPLLERASRASPELVGRAHELTNMYAVAQRAAALCSRWYTYALTLHTHRGALELQEEEEVSLRLFAVRCAVMAATWSVGLSLPVADRDVLKLLLLDAETDVMKALADCELSGEIFPILSQDGLSPLEQVVLPRGWLSFEEAATRTDLPLSWSAYNHTDPHLCAWAQVFSTSSRAATLRATECLINCGQHVLFHAGPVAGKSTLLHTVKSNGVDWVAQVYSANGGLRPTHIQQRMAGELMQRWDGRHSPTMGHRLVICIDDLHLAPVVEREGDGELHTAAMSLGCCLIRFCDKFQAISTPRLGTMPTSNVVFCGSSLLKAGAATPCSTGALSGCVDVRLPGLDSDEISRGVHLLCNLAASRKRTKSFSQGCADFLDLLHGAYTRLRVHGAAAALPHLGLTPAPSMSNLASPSPFGVTAKGALESGHRDIPSFYAEDLRDALQAVEVVRLHLFNNASDVQVATRVFLEVTAFYEEKLRVPPSPEVKQHAGWSPLSPQHQATAADPGANCTSHTLRGYAVEAAESTMRDCLRGSVNFRDLILQLPTPSSPDTITAEDESFVADLIAEFPHALQDEREEDISKLEERRGPVSGANIKGAPTRGEALGISVLLSYPDFLKKAAVRSEAGFKEVLVRRSSSVVALSGNSSLRESFAIANGGPNAQSLAAAMRQHQRLHPTISVLETPTYQSTWLTARLVFLQDTLSVPHTQVILLGENTFGMRRLFRLWCSSTHVPFMWFRVHPSATPAEASSTFCHELRSAITLVCMNSVHMVAYLPPELLRLPEVLQTVDLLVRSGDVSGLFSDEERNSLMRGFHVTHPRSLKPFTLIDDTELRDRLRNCFNFIFHLRDAAEMERVAPAYPFLRQQRTSVLPLHTEALWTLLVRELVLSVLQSSGNVDGSSDVDGIPTIDEDDIEKEDEEGVGEDDCGKGVRPVSLSQRAVCGTLCAMFAHVSERHPTSLAQLVEFVSLYRDLSSAARVQVLESARTGTIIMRRGDEAVKMAKAGTQRARAIADELGVAQVRIASLSERLRSEENQHAALSLEAQDHSEKLQRTKEALHRQRAALAEALQKVEERLEKAVRQLRKAKANNMHALAVSRVPEKGTLLVHALYALIDEDLPRHNSNPHELWSIAMKRVCTKEFTMTLTKLAPVDDAAALEAYLSLPQELGAVRFAPALPHAQLLADFVVAWVDLGKFRTGSYASGTEENAKAAKELEEAEELYATQLRSVQSAELTVTQTKAEVDAARCSAEALQEEQQQLTGVEERLIKYTRLVDHFSRFLAAPADVAERARFARCSTADTLLVSAFYSLLAMHDQAIDTYVSLQKLLVETVHPRLHSTAPQEAFAYMLYQTQAPRTRPLLLPGSDHFAWEYRALFMALFKRVAWRWTLIGAATPLIEQEVCRYLSLACKGCVVVSMTDSSAKERLISAMRAGEGVLVRDVHDPASLDFIRCLNPLYCQLKRRWKAEMDLRRSSTSGPTAGVSGLTTMLWAPRSEDEDDAAAQFFSLLLEGREVRVDPSFFMVCTSSLAVPVGTHAVRDIINVYNLCSPMPRRVYYECLLREAVCTTPVSAKMCCMREEVATRQKDYFRALQDFTRAHDAAATILAASIEDIRDRRRGDTLVQDADRVLSDVDVYESQLSQTIVCMQSWQKAVRDGWNAVLPALEAVASFAELIERDKLQRPWSASALDRCLTEIACFPPALMRRFAPRMFSDLTPPLKCYYAAVNYVQRVVEQLAAGWPVPMRGIFSLLLLASAMEAAPVVFAANPDVRVLTLEQTRVLQVLLRDGPCCGAPRAVAHQRDASMSTMLSLLSSAGATWADLRRGVLELYATSADGLLHHVARRGDSVSGEEKELSMDPEADVDDNQFYVTCFFSSMAELQVEQANYYADSLYSTFIQTVTCAKGAVCAPKPPETPTDADGRGGGRWRRSSSETTSRRIHYDTRRESGTDSTRSDCGKDNAEVALRDVVSVGMQMERAARVQQPLCLVVDSALTSALSWLRHEALEAKFSFLWKELTFSVTTAGVYSAGAVSPPKRGAQGVMFASATQTLISIAKESRLAGRGSGVCLAFVVDADVERGVGEKNVGIFREECQRLFSLYSTSLRSPGGGKVGAAMCLAVICSPATERVLWGGAAAGQVTPCCYVPLSTITPQQRLVELLQPSRRYFTDGGAVQVCERILKSVAAELAQRSNTSATQMFPSSNATRARGPTITQVLVHEATEQASLPVPAIPRSTSAAALTALQEGVEDLLSWCRLIHHELVVSHLVSAVRERMCREEGTLGRYVDDPAALVELHDLLSAWMLRCYEALITSLDKSAGEEMHSSTNSNATAVESAGKAGGASSKRASSRCVLDLPLPSQSLQPHDAVERKGLPYALKAYYYLRRRQPAWQLLLERHLQSARQASHDTSLLGVNGSAERFMQAVLSMAASSKASDALPSCTTASYDSSTGELQTLSIADLPLHLERSRQGSSQQNLVERAVRQWRTGLFSMARQFAFFFMCCCQRDGPLPAVEQQSQWTMLRALVGTPEHGDEVPCLWGQSSEDYSARETWQTLLLDARHLDHFRSEVGVFPSDLMELCGEAAAARRLRRMRLDSLLHLCFPVPISITRKSSEAASQTLMSVSSTSALLRRAEDAGRPVGKRDQGAGNLASPAVTEEVVSTWGKSPPHFQTAYASSHRGVMVDILQSVSMGLAQHASAMINELHMQVWLPSLRHPLLDLEFLTTFGGRPAASSGDAATNAQTAHVAPHVDEPATNGLCEEGQEDGHDYSARESDYGAVVSRIILVVTQRRYLLPSDVVLTGARLSLPLERQLATQTQWSAGRNDDERTAELTAAVVVARRVLLRPRVQNVEGWVEGVKTTFRPATYEVGMWMWAANASRGATHWKSQLRWCTVACARLPTDALLWDTTIVCRPTATAGSHSSSTASESSRRREGSSGNTFVTGIEESAGVAMSKQGDLDAPRAWSVTDVPVSVRWHPLSGDSSGDTRVKGPVMLELYLCVECESLATHNSGFGADDSNDSPLLSGSVTGASASRNPRWVWDTLHLHEALDAYIWIE</sequence>
<dbReference type="GO" id="GO:0051959">
    <property type="term" value="F:dynein light intermediate chain binding"/>
    <property type="evidence" value="ECO:0007669"/>
    <property type="project" value="InterPro"/>
</dbReference>
<feature type="region of interest" description="Disordered" evidence="2">
    <location>
        <begin position="4701"/>
        <end position="4727"/>
    </location>
</feature>
<dbReference type="GeneID" id="94173757"/>
<feature type="compositionally biased region" description="Low complexity" evidence="2">
    <location>
        <begin position="4701"/>
        <end position="4714"/>
    </location>
</feature>
<dbReference type="PANTHER" id="PTHR10676">
    <property type="entry name" value="DYNEIN HEAVY CHAIN FAMILY PROTEIN"/>
    <property type="match status" value="1"/>
</dbReference>
<feature type="region of interest" description="Disordered" evidence="2">
    <location>
        <begin position="2687"/>
        <end position="2720"/>
    </location>
</feature>
<reference evidence="4 5" key="1">
    <citation type="submission" date="2021-02" db="EMBL/GenBank/DDBJ databases">
        <title>Leishmania (Mundinia) enrietti genome sequencing and assembly.</title>
        <authorList>
            <person name="Almutairi H."/>
            <person name="Gatherer D."/>
        </authorList>
    </citation>
    <scope>NUCLEOTIDE SEQUENCE [LARGE SCALE GENOMIC DNA]</scope>
    <source>
        <strain evidence="4">CUR178</strain>
    </source>
</reference>
<dbReference type="InterPro" id="IPR027417">
    <property type="entry name" value="P-loop_NTPase"/>
</dbReference>
<evidence type="ECO:0000259" key="3">
    <source>
        <dbReference type="Pfam" id="PF08393"/>
    </source>
</evidence>
<dbReference type="GO" id="GO:0045505">
    <property type="term" value="F:dynein intermediate chain binding"/>
    <property type="evidence" value="ECO:0007669"/>
    <property type="project" value="InterPro"/>
</dbReference>
<feature type="region of interest" description="Disordered" evidence="2">
    <location>
        <begin position="3698"/>
        <end position="3746"/>
    </location>
</feature>
<dbReference type="KEGG" id="lenr:94173757"/>